<dbReference type="InterPro" id="IPR055235">
    <property type="entry name" value="ASD1_cat"/>
</dbReference>
<dbReference type="SMART" id="SM00813">
    <property type="entry name" value="Alpha-L-AF_C"/>
    <property type="match status" value="1"/>
</dbReference>
<dbReference type="GO" id="GO:0046556">
    <property type="term" value="F:alpha-L-arabinofuranosidase activity"/>
    <property type="evidence" value="ECO:0007669"/>
    <property type="project" value="UniProtKB-EC"/>
</dbReference>
<dbReference type="GeneID" id="303204410"/>
<dbReference type="PANTHER" id="PTHR31776">
    <property type="entry name" value="ALPHA-L-ARABINOFURANOSIDASE 1"/>
    <property type="match status" value="1"/>
</dbReference>
<sequence length="823" mass="88493">MVTVMVGSASHPVSDRLYGAFLEDINMSVDGGLNANVVNNYSFDGVYLKHRSMRAHGTDRWRTQVDSLRFWQFHGVSATSYGTETRGEHGQRIETSCPALPLHPNSRYVRVTLPAGRRGANIENLGYNGGGKHAGECAIAISQGHRYDFSVYVRPVAGVVTLAVSVVNASGAALTDCVELSCGGPGDADASSASTVAARACDTDDTAHSNGWVRLTCTLSGMASGLGKLHIGLVPGNGHLGDCGYAGGGADAGEQRADGARAGRDGMHADGVRADGVRADGHHAGRVATAPTAVSIAAPSISQSAAQSAAQLAAPAALSDTVIDLDCVSLMDADTWGAGDPKWRYGRFRRDLVEAIAALKPAFLRFPGGCITEGVTPGNEYRWKDTVGALYARRQQYNMWAFRMPDGSSYSQSYQIGLYEYFCLCEDLGAKPLPTLFAGMTCQSPYRDPQSIPVNSEYFRDVVIQDYLDLIEFANGDPDTSQWARVRRDMGHPAPFGLDMIGIGNENYGEGYMERFDAIAKAIHECYPSILCVMSAGLFPYHLSMRRAWNHARDIAAGRGEMLLACDPPLAGSRVIVDEHSYHTPEWFASQARRYDGYPRDSAGVMVGEYSANGYLAGRKQDNAHANTWASALGEAAFLTGCERNSDVVRMTSYAPLLARVPGKGWMQNLIEFDARTVMPTLNAEVEQLFATHIGPMAYECELGDAGHTRAGKAAAGRLFASATGDESTRFIKLVNTGGDRIDVTLDISFGLRSLGARSRRDSCRLRVVRLCAAPEARNVLGAEGVSHRAVERREDTFAMAGPPVRFALGLPAYSVTMVTVTL</sequence>
<evidence type="ECO:0000256" key="3">
    <source>
        <dbReference type="ARBA" id="ARBA00012670"/>
    </source>
</evidence>
<evidence type="ECO:0000256" key="5">
    <source>
        <dbReference type="ARBA" id="ARBA00022801"/>
    </source>
</evidence>
<keyword evidence="6" id="KW-0325">Glycoprotein</keyword>
<keyword evidence="4" id="KW-0732">Signal</keyword>
<name>A0A086ZI70_9BIFI</name>
<dbReference type="Pfam" id="PF06964">
    <property type="entry name" value="Alpha-L-AF_C"/>
    <property type="match status" value="1"/>
</dbReference>
<dbReference type="Pfam" id="PF22848">
    <property type="entry name" value="ASD1_dom"/>
    <property type="match status" value="1"/>
</dbReference>
<organism evidence="8 9">
    <name type="scientific">Bifidobacterium boum</name>
    <dbReference type="NCBI Taxonomy" id="78343"/>
    <lineage>
        <taxon>Bacteria</taxon>
        <taxon>Bacillati</taxon>
        <taxon>Actinomycetota</taxon>
        <taxon>Actinomycetes</taxon>
        <taxon>Bifidobacteriales</taxon>
        <taxon>Bifidobacteriaceae</taxon>
        <taxon>Bifidobacterium</taxon>
    </lineage>
</organism>
<feature type="domain" description="Alpha-L-arabinofuranosidase C-terminal" evidence="7">
    <location>
        <begin position="608"/>
        <end position="815"/>
    </location>
</feature>
<keyword evidence="9" id="KW-1185">Reference proteome</keyword>
<dbReference type="GO" id="GO:0046373">
    <property type="term" value="P:L-arabinose metabolic process"/>
    <property type="evidence" value="ECO:0007669"/>
    <property type="project" value="InterPro"/>
</dbReference>
<dbReference type="EMBL" id="JGYQ01000016">
    <property type="protein sequence ID" value="KFI46220.1"/>
    <property type="molecule type" value="Genomic_DNA"/>
</dbReference>
<dbReference type="AlphaFoldDB" id="A0A086ZI70"/>
<comment type="catalytic activity">
    <reaction evidence="1">
        <text>Hydrolysis of terminal non-reducing alpha-L-arabinofuranoside residues in alpha-L-arabinosides.</text>
        <dbReference type="EC" id="3.2.1.55"/>
    </reaction>
</comment>
<dbReference type="InterPro" id="IPR051563">
    <property type="entry name" value="Glycosyl_Hydrolase_51"/>
</dbReference>
<dbReference type="SUPFAM" id="SSF51445">
    <property type="entry name" value="(Trans)glycosidases"/>
    <property type="match status" value="1"/>
</dbReference>
<reference evidence="8 9" key="1">
    <citation type="submission" date="2014-03" db="EMBL/GenBank/DDBJ databases">
        <title>Genomics of Bifidobacteria.</title>
        <authorList>
            <person name="Ventura M."/>
            <person name="Milani C."/>
            <person name="Lugli G.A."/>
        </authorList>
    </citation>
    <scope>NUCLEOTIDE SEQUENCE [LARGE SCALE GENOMIC DNA]</scope>
    <source>
        <strain evidence="8 9">LMG 10736</strain>
    </source>
</reference>
<dbReference type="InterPro" id="IPR017853">
    <property type="entry name" value="GH"/>
</dbReference>
<evidence type="ECO:0000313" key="8">
    <source>
        <dbReference type="EMBL" id="KFI46220.1"/>
    </source>
</evidence>
<dbReference type="Gene3D" id="3.20.20.80">
    <property type="entry name" value="Glycosidases"/>
    <property type="match status" value="1"/>
</dbReference>
<proteinExistence type="inferred from homology"/>
<dbReference type="EC" id="3.2.1.55" evidence="3"/>
<protein>
    <recommendedName>
        <fullName evidence="3">non-reducing end alpha-L-arabinofuranosidase</fullName>
        <ecNumber evidence="3">3.2.1.55</ecNumber>
    </recommendedName>
</protein>
<dbReference type="Proteomes" id="UP000029093">
    <property type="component" value="Unassembled WGS sequence"/>
</dbReference>
<dbReference type="PANTHER" id="PTHR31776:SF0">
    <property type="entry name" value="ALPHA-L-ARABINOFURANOSIDASE 1"/>
    <property type="match status" value="1"/>
</dbReference>
<accession>A0A086ZI70</accession>
<comment type="caution">
    <text evidence="8">The sequence shown here is derived from an EMBL/GenBank/DDBJ whole genome shotgun (WGS) entry which is preliminary data.</text>
</comment>
<evidence type="ECO:0000256" key="2">
    <source>
        <dbReference type="ARBA" id="ARBA00007186"/>
    </source>
</evidence>
<gene>
    <name evidence="8" type="ORF">BBOU_1306</name>
</gene>
<evidence type="ECO:0000256" key="4">
    <source>
        <dbReference type="ARBA" id="ARBA00022729"/>
    </source>
</evidence>
<evidence type="ECO:0000256" key="1">
    <source>
        <dbReference type="ARBA" id="ARBA00001462"/>
    </source>
</evidence>
<keyword evidence="8" id="KW-0326">Glycosidase</keyword>
<evidence type="ECO:0000259" key="7">
    <source>
        <dbReference type="SMART" id="SM00813"/>
    </source>
</evidence>
<evidence type="ECO:0000313" key="9">
    <source>
        <dbReference type="Proteomes" id="UP000029093"/>
    </source>
</evidence>
<dbReference type="InterPro" id="IPR010720">
    <property type="entry name" value="Alpha-L-AF_C"/>
</dbReference>
<dbReference type="RefSeq" id="WP_026502233.1">
    <property type="nucleotide sequence ID" value="NZ_JGYQ01000016.1"/>
</dbReference>
<evidence type="ECO:0000256" key="6">
    <source>
        <dbReference type="ARBA" id="ARBA00023180"/>
    </source>
</evidence>
<comment type="similarity">
    <text evidence="2">Belongs to the glycosyl hydrolase 51 family.</text>
</comment>
<keyword evidence="5 8" id="KW-0378">Hydrolase</keyword>